<dbReference type="InterPro" id="IPR011990">
    <property type="entry name" value="TPR-like_helical_dom_sf"/>
</dbReference>
<dbReference type="Gene3D" id="1.25.40.10">
    <property type="entry name" value="Tetratricopeptide repeat domain"/>
    <property type="match status" value="1"/>
</dbReference>
<dbReference type="PROSITE" id="PS51257">
    <property type="entry name" value="PROKAR_LIPOPROTEIN"/>
    <property type="match status" value="1"/>
</dbReference>
<dbReference type="Proteomes" id="UP000234752">
    <property type="component" value="Plasmid unnamed1"/>
</dbReference>
<proteinExistence type="predicted"/>
<protein>
    <submittedName>
        <fullName evidence="1">Uncharacterized protein</fullName>
    </submittedName>
</protein>
<dbReference type="AlphaFoldDB" id="A0A2K9NK20"/>
<geneLocation type="plasmid" evidence="1 2">
    <name>unnamed1</name>
</geneLocation>
<keyword evidence="2" id="KW-1185">Reference proteome</keyword>
<reference evidence="1 2" key="1">
    <citation type="submission" date="2017-12" db="EMBL/GenBank/DDBJ databases">
        <title>Genomes of bacteria within cyanobacterial aggregates.</title>
        <authorList>
            <person name="Cai H."/>
        </authorList>
    </citation>
    <scope>NUCLEOTIDE SEQUENCE [LARGE SCALE GENOMIC DNA]</scope>
    <source>
        <strain evidence="1 2">TH16</strain>
        <plasmid evidence="1 2">unnamed1</plasmid>
    </source>
</reference>
<dbReference type="KEGG" id="ncb:C0V82_24045"/>
<evidence type="ECO:0000313" key="1">
    <source>
        <dbReference type="EMBL" id="AUN33428.1"/>
    </source>
</evidence>
<dbReference type="EMBL" id="CP025613">
    <property type="protein sequence ID" value="AUN33428.1"/>
    <property type="molecule type" value="Genomic_DNA"/>
</dbReference>
<accession>A0A2K9NK20</accession>
<keyword evidence="1" id="KW-0614">Plasmid</keyword>
<name>A0A2K9NK20_9PROT</name>
<evidence type="ECO:0000313" key="2">
    <source>
        <dbReference type="Proteomes" id="UP000234752"/>
    </source>
</evidence>
<gene>
    <name evidence="1" type="ORF">C0V82_24045</name>
</gene>
<sequence length="270" mass="28830">MHFSKEWPLSLSIARFAGLAALLLLAGCGTPKPAALVERPPDARFVANLPDGPITPPAEPAEAAAALADAEAQSKASSDAATQLAVWQRAAAAGSPEGRFRYATMLSFGAAGPDKVGAGFDMLLDLAKKGHGQAAMSLWRLSRMSNSANLNQHAPYWFNIARRSGDAMAVEVYDKLLADHRTKGELPPGSGTGDYFDSAITFSQPLAGSHEGVPLEYKVVGVLYPGWKQVTQSLIQRDGKSFDVLELENVEGQRVKIYFDITAWMGVPGM</sequence>
<organism evidence="1 2">
    <name type="scientific">Niveispirillum cyanobacteriorum</name>
    <dbReference type="NCBI Taxonomy" id="1612173"/>
    <lineage>
        <taxon>Bacteria</taxon>
        <taxon>Pseudomonadati</taxon>
        <taxon>Pseudomonadota</taxon>
        <taxon>Alphaproteobacteria</taxon>
        <taxon>Rhodospirillales</taxon>
        <taxon>Azospirillaceae</taxon>
        <taxon>Niveispirillum</taxon>
    </lineage>
</organism>